<dbReference type="GO" id="GO:0002926">
    <property type="term" value="P:tRNA wobble base 5-methoxycarbonylmethyl-2-thiouridinylation"/>
    <property type="evidence" value="ECO:0007669"/>
    <property type="project" value="TreeGrafter"/>
</dbReference>
<evidence type="ECO:0000259" key="2">
    <source>
        <dbReference type="Pfam" id="PF23925"/>
    </source>
</evidence>
<organism evidence="4 5">
    <name type="scientific">Dictyocaulus viviparus</name>
    <name type="common">Bovine lungworm</name>
    <dbReference type="NCBI Taxonomy" id="29172"/>
    <lineage>
        <taxon>Eukaryota</taxon>
        <taxon>Metazoa</taxon>
        <taxon>Ecdysozoa</taxon>
        <taxon>Nematoda</taxon>
        <taxon>Chromadorea</taxon>
        <taxon>Rhabditida</taxon>
        <taxon>Rhabditina</taxon>
        <taxon>Rhabditomorpha</taxon>
        <taxon>Strongyloidea</taxon>
        <taxon>Metastrongylidae</taxon>
        <taxon>Dictyocaulus</taxon>
    </lineage>
</organism>
<feature type="domain" description="ELP1 alpha-solenoid" evidence="2">
    <location>
        <begin position="136"/>
        <end position="329"/>
    </location>
</feature>
<feature type="domain" description="ELP1 three-helical bundle" evidence="3">
    <location>
        <begin position="513"/>
        <end position="663"/>
    </location>
</feature>
<gene>
    <name evidence="4" type="ORF">DICVIV_04300</name>
</gene>
<dbReference type="Pfam" id="PF23925">
    <property type="entry name" value="A-sol_ELP1"/>
    <property type="match status" value="1"/>
</dbReference>
<dbReference type="InterPro" id="IPR056167">
    <property type="entry name" value="A-sol_ELP1"/>
</dbReference>
<reference evidence="4 5" key="1">
    <citation type="submission" date="2013-11" db="EMBL/GenBank/DDBJ databases">
        <title>Draft genome of the bovine lungworm Dictyocaulus viviparus.</title>
        <authorList>
            <person name="Mitreva M."/>
        </authorList>
    </citation>
    <scope>NUCLEOTIDE SEQUENCE [LARGE SCALE GENOMIC DNA]</scope>
    <source>
        <strain evidence="4 5">HannoverDv2000</strain>
    </source>
</reference>
<reference evidence="5" key="2">
    <citation type="journal article" date="2016" name="Sci. Rep.">
        <title>Dictyocaulus viviparus genome, variome and transcriptome elucidate lungworm biology and support future intervention.</title>
        <authorList>
            <person name="McNulty S.N."/>
            <person name="Strube C."/>
            <person name="Rosa B.A."/>
            <person name="Martin J.C."/>
            <person name="Tyagi R."/>
            <person name="Choi Y.J."/>
            <person name="Wang Q."/>
            <person name="Hallsworth Pepin K."/>
            <person name="Zhang X."/>
            <person name="Ozersky P."/>
            <person name="Wilson R.K."/>
            <person name="Sternberg P.W."/>
            <person name="Gasser R.B."/>
            <person name="Mitreva M."/>
        </authorList>
    </citation>
    <scope>NUCLEOTIDE SEQUENCE [LARGE SCALE GENOMIC DNA]</scope>
    <source>
        <strain evidence="5">HannoverDv2000</strain>
    </source>
</reference>
<evidence type="ECO:0000259" key="3">
    <source>
        <dbReference type="Pfam" id="PF23936"/>
    </source>
</evidence>
<dbReference type="Pfam" id="PF23936">
    <property type="entry name" value="HB_ELP1"/>
    <property type="match status" value="1"/>
</dbReference>
<proteinExistence type="predicted"/>
<dbReference type="PANTHER" id="PTHR12747">
    <property type="entry name" value="ELONGATOR COMPLEX PROTEIN 1"/>
    <property type="match status" value="1"/>
</dbReference>
<dbReference type="UniPathway" id="UPA00988"/>
<evidence type="ECO:0000313" key="5">
    <source>
        <dbReference type="Proteomes" id="UP000053766"/>
    </source>
</evidence>
<dbReference type="GO" id="GO:0033588">
    <property type="term" value="C:elongator holoenzyme complex"/>
    <property type="evidence" value="ECO:0007669"/>
    <property type="project" value="InterPro"/>
</dbReference>
<dbReference type="EMBL" id="KN716230">
    <property type="protein sequence ID" value="KJH49568.1"/>
    <property type="molecule type" value="Genomic_DNA"/>
</dbReference>
<feature type="compositionally biased region" description="Basic residues" evidence="1">
    <location>
        <begin position="596"/>
        <end position="606"/>
    </location>
</feature>
<dbReference type="GO" id="GO:0005829">
    <property type="term" value="C:cytosol"/>
    <property type="evidence" value="ECO:0007669"/>
    <property type="project" value="TreeGrafter"/>
</dbReference>
<dbReference type="AlphaFoldDB" id="A0A0D8XY26"/>
<dbReference type="GO" id="GO:0000049">
    <property type="term" value="F:tRNA binding"/>
    <property type="evidence" value="ECO:0007669"/>
    <property type="project" value="TreeGrafter"/>
</dbReference>
<evidence type="ECO:0000256" key="1">
    <source>
        <dbReference type="SAM" id="MobiDB-lite"/>
    </source>
</evidence>
<dbReference type="InterPro" id="IPR056169">
    <property type="entry name" value="HB_ELP1"/>
</dbReference>
<feature type="compositionally biased region" description="Polar residues" evidence="1">
    <location>
        <begin position="584"/>
        <end position="594"/>
    </location>
</feature>
<keyword evidence="5" id="KW-1185">Reference proteome</keyword>
<dbReference type="OrthoDB" id="40048at2759"/>
<evidence type="ECO:0000313" key="4">
    <source>
        <dbReference type="EMBL" id="KJH49568.1"/>
    </source>
</evidence>
<name>A0A0D8XY26_DICVI</name>
<dbReference type="Proteomes" id="UP000053766">
    <property type="component" value="Unassembled WGS sequence"/>
</dbReference>
<feature type="region of interest" description="Disordered" evidence="1">
    <location>
        <begin position="576"/>
        <end position="608"/>
    </location>
</feature>
<dbReference type="STRING" id="29172.A0A0D8XY26"/>
<dbReference type="PANTHER" id="PTHR12747:SF0">
    <property type="entry name" value="ELONGATOR COMPLEX PROTEIN 1"/>
    <property type="match status" value="1"/>
</dbReference>
<sequence length="736" mass="83756">MGVIPSSNVVCIATTNGMFKELSEDGELQLRFQLPSSESYDVKFAEDIIAVLTPKHDLFVDGRIFANSVSSYLIHDDVCFYITLQQKLHFVSLKTKQKLCQERAVEIGSNLIVCCSEGIDVIMQMPRGNLETIHPRIFVIRLIKRLIDDLNYVGALKCMKKHRIDMNLLVDHKPDVFMDNIAMLVQSVNDPELLNIFIAMLNNSQCKYCDAPVINNKVNRITEIMAKEILAQPTDLRLRMFVVVLSALLKSSPPQVDKALRLVKEETNKIDDGHRESYTRKWLHHIRFFVNEAELFNAALSTYDLSLTLQVSEMSNRDPKEYVPLLNELLKLEPDDYRKFRIDMIREDWNSALLHLSRLDDKWDEVLTLIHEKKLYSYALLVYKDSLRFKEICSIYAKMLESSALWEEAAVLYNKAGENQKELRCLELSRNVERYVSRARVLSLPDQAINATLLKMAAVLKASSQWTEVARALEIAGSSGVSIVEALSKAGKWTNAVDAAEQCSEVSLVCSFLIDRAESLINELSTKSEEFIRHMKRLASVRANKKETIMKIKSGVECCGDFEEIEAMSEASSICSDRSKRTSKSGMSRASSATIVRKRKQRKKHSLKEGGEYEDSALLIALNSYYQWLNNVIAELVELLPSLVRVDEIPLARTLQQSVQKKFSDAVSSHAQIWPNKLHPWDLPGPIYALYTVDDVFAFPKEGEMPEVVTLGHRCASILSTDEGLEHFRHIFGYRL</sequence>
<accession>A0A0D8XY26</accession>
<dbReference type="InterPro" id="IPR006849">
    <property type="entry name" value="Elp1"/>
</dbReference>
<protein>
    <submittedName>
        <fullName evidence="4">Uncharacterized protein</fullName>
    </submittedName>
</protein>